<organism evidence="4 5">
    <name type="scientific">Cylindrobasidium torrendii FP15055 ss-10</name>
    <dbReference type="NCBI Taxonomy" id="1314674"/>
    <lineage>
        <taxon>Eukaryota</taxon>
        <taxon>Fungi</taxon>
        <taxon>Dikarya</taxon>
        <taxon>Basidiomycota</taxon>
        <taxon>Agaricomycotina</taxon>
        <taxon>Agaricomycetes</taxon>
        <taxon>Agaricomycetidae</taxon>
        <taxon>Agaricales</taxon>
        <taxon>Marasmiineae</taxon>
        <taxon>Physalacriaceae</taxon>
        <taxon>Cylindrobasidium</taxon>
    </lineage>
</organism>
<dbReference type="Pfam" id="PF02194">
    <property type="entry name" value="PXA"/>
    <property type="match status" value="1"/>
</dbReference>
<feature type="compositionally biased region" description="Low complexity" evidence="1">
    <location>
        <begin position="304"/>
        <end position="314"/>
    </location>
</feature>
<feature type="domain" description="PXA" evidence="3">
    <location>
        <begin position="41"/>
        <end position="220"/>
    </location>
</feature>
<evidence type="ECO:0000313" key="5">
    <source>
        <dbReference type="Proteomes" id="UP000054007"/>
    </source>
</evidence>
<evidence type="ECO:0000259" key="3">
    <source>
        <dbReference type="PROSITE" id="PS51207"/>
    </source>
</evidence>
<dbReference type="EMBL" id="KN880682">
    <property type="protein sequence ID" value="KIY63643.1"/>
    <property type="molecule type" value="Genomic_DNA"/>
</dbReference>
<evidence type="ECO:0000313" key="4">
    <source>
        <dbReference type="EMBL" id="KIY63643.1"/>
    </source>
</evidence>
<dbReference type="GO" id="GO:0035091">
    <property type="term" value="F:phosphatidylinositol binding"/>
    <property type="evidence" value="ECO:0007669"/>
    <property type="project" value="TreeGrafter"/>
</dbReference>
<accession>A0A0D7AZ45</accession>
<sequence>MSTKSTHSLPTRPQHVSLAKRLLFPALPNDDLPPLLATPVPAELNAELYEFIALALRAFINPWWTKITRYDKEFLPHATHILKHVVRNLETRLLTIDFTALLCRDIPLIITQHYRDFRTAQSKIATSYAAGGALSLTQLFHQLQPHIAVSADGQLNEIYYRQVVEHILIECMPAEDTEPECERTVIREILLKIITKDIIPKITQPWFIEKMILDQLGPPPSTILKVPEFAPPSNPFSFHSLVIIFLSAIQSISGAALASIQAYKQVLHTIKLVNHSPLSVSETPIPLERTSPAATPQFSSPTLSRASSNASNASVHTPRSREPSLPTTYSDPIPADVSYVYAPLLLVTEIFTFKDRLASSIIINTIQMISVFFIGFLTKLIPFMISRALSPGLVLDIVRIAKRSMFPTGYPQPAPPDPTPQEQSATHAKILAWRPSGTRLLPVLFGDDIPSTLQAAVEPLSEQACNAHLIVILLDRIITALYPDLVSTPTP</sequence>
<proteinExistence type="predicted"/>
<dbReference type="STRING" id="1314674.A0A0D7AZ45"/>
<feature type="compositionally biased region" description="Polar residues" evidence="1">
    <location>
        <begin position="292"/>
        <end position="303"/>
    </location>
</feature>
<dbReference type="PANTHER" id="PTHR22775:SF3">
    <property type="entry name" value="SORTING NEXIN-13"/>
    <property type="match status" value="1"/>
</dbReference>
<feature type="region of interest" description="Disordered" evidence="1">
    <location>
        <begin position="283"/>
        <end position="329"/>
    </location>
</feature>
<dbReference type="InterPro" id="IPR003114">
    <property type="entry name" value="Phox_assoc"/>
</dbReference>
<name>A0A0D7AZ45_9AGAR</name>
<dbReference type="OrthoDB" id="5582218at2759"/>
<dbReference type="PANTHER" id="PTHR22775">
    <property type="entry name" value="SORTING NEXIN"/>
    <property type="match status" value="1"/>
</dbReference>
<keyword evidence="5" id="KW-1185">Reference proteome</keyword>
<feature type="transmembrane region" description="Helical" evidence="2">
    <location>
        <begin position="357"/>
        <end position="377"/>
    </location>
</feature>
<dbReference type="PROSITE" id="PS51207">
    <property type="entry name" value="PXA"/>
    <property type="match status" value="1"/>
</dbReference>
<reference evidence="4 5" key="1">
    <citation type="journal article" date="2015" name="Fungal Genet. Biol.">
        <title>Evolution of novel wood decay mechanisms in Agaricales revealed by the genome sequences of Fistulina hepatica and Cylindrobasidium torrendii.</title>
        <authorList>
            <person name="Floudas D."/>
            <person name="Held B.W."/>
            <person name="Riley R."/>
            <person name="Nagy L.G."/>
            <person name="Koehler G."/>
            <person name="Ransdell A.S."/>
            <person name="Younus H."/>
            <person name="Chow J."/>
            <person name="Chiniquy J."/>
            <person name="Lipzen A."/>
            <person name="Tritt A."/>
            <person name="Sun H."/>
            <person name="Haridas S."/>
            <person name="LaButti K."/>
            <person name="Ohm R.A."/>
            <person name="Kues U."/>
            <person name="Blanchette R.A."/>
            <person name="Grigoriev I.V."/>
            <person name="Minto R.E."/>
            <person name="Hibbett D.S."/>
        </authorList>
    </citation>
    <scope>NUCLEOTIDE SEQUENCE [LARGE SCALE GENOMIC DNA]</scope>
    <source>
        <strain evidence="4 5">FP15055 ss-10</strain>
    </source>
</reference>
<gene>
    <name evidence="4" type="ORF">CYLTODRAFT_359598</name>
</gene>
<dbReference type="AlphaFoldDB" id="A0A0D7AZ45"/>
<protein>
    <recommendedName>
        <fullName evidence="3">PXA domain-containing protein</fullName>
    </recommendedName>
</protein>
<keyword evidence="2" id="KW-0472">Membrane</keyword>
<dbReference type="Proteomes" id="UP000054007">
    <property type="component" value="Unassembled WGS sequence"/>
</dbReference>
<keyword evidence="2" id="KW-1133">Transmembrane helix</keyword>
<dbReference type="SMART" id="SM00313">
    <property type="entry name" value="PXA"/>
    <property type="match status" value="1"/>
</dbReference>
<keyword evidence="2" id="KW-0812">Transmembrane</keyword>
<evidence type="ECO:0000256" key="1">
    <source>
        <dbReference type="SAM" id="MobiDB-lite"/>
    </source>
</evidence>
<evidence type="ECO:0000256" key="2">
    <source>
        <dbReference type="SAM" id="Phobius"/>
    </source>
</evidence>